<evidence type="ECO:0000256" key="6">
    <source>
        <dbReference type="ARBA" id="ARBA00012102"/>
    </source>
</evidence>
<dbReference type="GO" id="GO:0046872">
    <property type="term" value="F:metal ion binding"/>
    <property type="evidence" value="ECO:0007669"/>
    <property type="project" value="UniProtKB-KW"/>
</dbReference>
<comment type="function">
    <text evidence="16">Catalyzes the phosphorylation of pantothenate (Pan), the first step in CoA biosynthesis.</text>
</comment>
<evidence type="ECO:0000256" key="8">
    <source>
        <dbReference type="ARBA" id="ARBA00022679"/>
    </source>
</evidence>
<keyword evidence="13 16" id="KW-0173">Coenzyme A biosynthesis</keyword>
<dbReference type="EC" id="2.7.1.33" evidence="6 16"/>
<dbReference type="InterPro" id="IPR004619">
    <property type="entry name" value="Type_III_PanK"/>
</dbReference>
<comment type="pathway">
    <text evidence="4 16">Cofactor biosynthesis; coenzyme A biosynthesis; CoA from (R)-pantothenate: step 1/5.</text>
</comment>
<evidence type="ECO:0000256" key="12">
    <source>
        <dbReference type="ARBA" id="ARBA00022958"/>
    </source>
</evidence>
<comment type="similarity">
    <text evidence="14 16">Belongs to the type III pantothenate kinase family.</text>
</comment>
<evidence type="ECO:0000256" key="3">
    <source>
        <dbReference type="ARBA" id="ARBA00004496"/>
    </source>
</evidence>
<evidence type="ECO:0000256" key="4">
    <source>
        <dbReference type="ARBA" id="ARBA00005225"/>
    </source>
</evidence>
<dbReference type="GO" id="GO:0005524">
    <property type="term" value="F:ATP binding"/>
    <property type="evidence" value="ECO:0007669"/>
    <property type="project" value="UniProtKB-UniRule"/>
</dbReference>
<dbReference type="EMBL" id="FOZL01000001">
    <property type="protein sequence ID" value="SFS06688.1"/>
    <property type="molecule type" value="Genomic_DNA"/>
</dbReference>
<keyword evidence="7 16" id="KW-0963">Cytoplasm</keyword>
<dbReference type="NCBIfam" id="NF009848">
    <property type="entry name" value="PRK13318.1-6"/>
    <property type="match status" value="1"/>
</dbReference>
<accession>A0A1I6LTD3</accession>
<feature type="binding site" evidence="16">
    <location>
        <position position="135"/>
    </location>
    <ligand>
        <name>K(+)</name>
        <dbReference type="ChEBI" id="CHEBI:29103"/>
    </ligand>
</feature>
<comment type="subcellular location">
    <subcellularLocation>
        <location evidence="3 16">Cytoplasm</location>
    </subcellularLocation>
</comment>
<feature type="binding site" evidence="16">
    <location>
        <begin position="6"/>
        <end position="13"/>
    </location>
    <ligand>
        <name>ATP</name>
        <dbReference type="ChEBI" id="CHEBI:30616"/>
    </ligand>
</feature>
<keyword evidence="8 16" id="KW-0808">Transferase</keyword>
<evidence type="ECO:0000256" key="1">
    <source>
        <dbReference type="ARBA" id="ARBA00001206"/>
    </source>
</evidence>
<reference evidence="17 18" key="1">
    <citation type="submission" date="2016-10" db="EMBL/GenBank/DDBJ databases">
        <authorList>
            <person name="de Groot N.N."/>
        </authorList>
    </citation>
    <scope>NUCLEOTIDE SEQUENCE [LARGE SCALE GENOMIC DNA]</scope>
    <source>
        <strain evidence="17 18">DSM 21001</strain>
    </source>
</reference>
<keyword evidence="12 16" id="KW-0630">Potassium</keyword>
<comment type="cofactor">
    <cofactor evidence="2">
        <name>K(+)</name>
        <dbReference type="ChEBI" id="CHEBI:29103"/>
    </cofactor>
</comment>
<dbReference type="Pfam" id="PF03309">
    <property type="entry name" value="Pan_kinase"/>
    <property type="match status" value="1"/>
</dbReference>
<feature type="binding site" evidence="16">
    <location>
        <position position="138"/>
    </location>
    <ligand>
        <name>ATP</name>
        <dbReference type="ChEBI" id="CHEBI:30616"/>
    </ligand>
</feature>
<comment type="caution">
    <text evidence="16">Lacks conserved residue(s) required for the propagation of feature annotation.</text>
</comment>
<name>A0A1I6LTD3_9BACT</name>
<evidence type="ECO:0000256" key="9">
    <source>
        <dbReference type="ARBA" id="ARBA00022741"/>
    </source>
</evidence>
<dbReference type="STRING" id="474950.SAMN05421771_1241"/>
<keyword evidence="16" id="KW-0479">Metal-binding</keyword>
<keyword evidence="9 16" id="KW-0547">Nucleotide-binding</keyword>
<dbReference type="GO" id="GO:0004594">
    <property type="term" value="F:pantothenate kinase activity"/>
    <property type="evidence" value="ECO:0007669"/>
    <property type="project" value="UniProtKB-UniRule"/>
</dbReference>
<dbReference type="Proteomes" id="UP000199024">
    <property type="component" value="Unassembled WGS sequence"/>
</dbReference>
<dbReference type="GO" id="GO:0005737">
    <property type="term" value="C:cytoplasm"/>
    <property type="evidence" value="ECO:0007669"/>
    <property type="project" value="UniProtKB-SubCell"/>
</dbReference>
<organism evidence="17 18">
    <name type="scientific">Granulicella pectinivorans</name>
    <dbReference type="NCBI Taxonomy" id="474950"/>
    <lineage>
        <taxon>Bacteria</taxon>
        <taxon>Pseudomonadati</taxon>
        <taxon>Acidobacteriota</taxon>
        <taxon>Terriglobia</taxon>
        <taxon>Terriglobales</taxon>
        <taxon>Acidobacteriaceae</taxon>
        <taxon>Granulicella</taxon>
    </lineage>
</organism>
<dbReference type="NCBIfam" id="TIGR00671">
    <property type="entry name" value="baf"/>
    <property type="match status" value="1"/>
</dbReference>
<dbReference type="SUPFAM" id="SSF53067">
    <property type="entry name" value="Actin-like ATPase domain"/>
    <property type="match status" value="2"/>
</dbReference>
<comment type="cofactor">
    <cofactor evidence="16">
        <name>NH4(+)</name>
        <dbReference type="ChEBI" id="CHEBI:28938"/>
    </cofactor>
    <cofactor evidence="16">
        <name>K(+)</name>
        <dbReference type="ChEBI" id="CHEBI:29103"/>
    </cofactor>
    <text evidence="16">A monovalent cation. Ammonium or potassium.</text>
</comment>
<sequence length="276" mass="29387">MLLAIDAGNTNTVLGLFRLATEDAPAELVADWRITTPLGQTSDEIGVTLRSLFISVGHDLNQVDGIAISSVVPPLDSTLRRVCEIFFKVKPLFIEPGVKTGLPVLTDNPAEVGADRIVNCVAAFEKYGGPTIVVDMGTATSFDVVSKKGEFLGGAIAPGLGISADALFQRAARLPRIDVKKPAKVIGTGTVDNIQIGLYYGYIGLVDGILKRMIGELGPETKTVATGGLSKLIAPGSEYLSEIDEMLTLNGLRLIYEKNRDKHRDRRGAAAPAIRS</sequence>
<evidence type="ECO:0000256" key="2">
    <source>
        <dbReference type="ARBA" id="ARBA00001958"/>
    </source>
</evidence>
<dbReference type="GO" id="GO:0015937">
    <property type="term" value="P:coenzyme A biosynthetic process"/>
    <property type="evidence" value="ECO:0007669"/>
    <property type="project" value="UniProtKB-UniRule"/>
</dbReference>
<feature type="active site" description="Proton acceptor" evidence="16">
    <location>
        <position position="115"/>
    </location>
</feature>
<evidence type="ECO:0000256" key="15">
    <source>
        <dbReference type="ARBA" id="ARBA00040883"/>
    </source>
</evidence>
<dbReference type="HAMAP" id="MF_01274">
    <property type="entry name" value="Pantothen_kinase_3"/>
    <property type="match status" value="1"/>
</dbReference>
<evidence type="ECO:0000313" key="17">
    <source>
        <dbReference type="EMBL" id="SFS06688.1"/>
    </source>
</evidence>
<dbReference type="Gene3D" id="3.30.420.40">
    <property type="match status" value="2"/>
</dbReference>
<keyword evidence="10 16" id="KW-0418">Kinase</keyword>
<evidence type="ECO:0000313" key="18">
    <source>
        <dbReference type="Proteomes" id="UP000199024"/>
    </source>
</evidence>
<keyword evidence="18" id="KW-1185">Reference proteome</keyword>
<comment type="catalytic activity">
    <reaction evidence="1 16">
        <text>(R)-pantothenate + ATP = (R)-4'-phosphopantothenate + ADP + H(+)</text>
        <dbReference type="Rhea" id="RHEA:16373"/>
        <dbReference type="ChEBI" id="CHEBI:10986"/>
        <dbReference type="ChEBI" id="CHEBI:15378"/>
        <dbReference type="ChEBI" id="CHEBI:29032"/>
        <dbReference type="ChEBI" id="CHEBI:30616"/>
        <dbReference type="ChEBI" id="CHEBI:456216"/>
        <dbReference type="EC" id="2.7.1.33"/>
    </reaction>
</comment>
<feature type="binding site" evidence="16">
    <location>
        <position position="190"/>
    </location>
    <ligand>
        <name>substrate</name>
    </ligand>
</feature>
<protein>
    <recommendedName>
        <fullName evidence="15 16">Type III pantothenate kinase</fullName>
        <ecNumber evidence="6 16">2.7.1.33</ecNumber>
    </recommendedName>
    <alternativeName>
        <fullName evidence="16">PanK-III</fullName>
    </alternativeName>
    <alternativeName>
        <fullName evidence="16">Pantothenic acid kinase</fullName>
    </alternativeName>
</protein>
<dbReference type="AlphaFoldDB" id="A0A1I6LTD3"/>
<dbReference type="OrthoDB" id="9804707at2"/>
<evidence type="ECO:0000256" key="10">
    <source>
        <dbReference type="ARBA" id="ARBA00022777"/>
    </source>
</evidence>
<evidence type="ECO:0000256" key="11">
    <source>
        <dbReference type="ARBA" id="ARBA00022840"/>
    </source>
</evidence>
<evidence type="ECO:0000256" key="5">
    <source>
        <dbReference type="ARBA" id="ARBA00011738"/>
    </source>
</evidence>
<dbReference type="PANTHER" id="PTHR34265:SF1">
    <property type="entry name" value="TYPE III PANTOTHENATE KINASE"/>
    <property type="match status" value="1"/>
</dbReference>
<evidence type="ECO:0000256" key="16">
    <source>
        <dbReference type="HAMAP-Rule" id="MF_01274"/>
    </source>
</evidence>
<dbReference type="InterPro" id="IPR043129">
    <property type="entry name" value="ATPase_NBD"/>
</dbReference>
<dbReference type="CDD" id="cd24015">
    <property type="entry name" value="ASKHA_NBD_PanK-III"/>
    <property type="match status" value="1"/>
</dbReference>
<evidence type="ECO:0000256" key="14">
    <source>
        <dbReference type="ARBA" id="ARBA00038036"/>
    </source>
</evidence>
<dbReference type="PANTHER" id="PTHR34265">
    <property type="entry name" value="TYPE III PANTOTHENATE KINASE"/>
    <property type="match status" value="1"/>
</dbReference>
<proteinExistence type="inferred from homology"/>
<feature type="binding site" evidence="16">
    <location>
        <begin position="113"/>
        <end position="116"/>
    </location>
    <ligand>
        <name>substrate</name>
    </ligand>
</feature>
<evidence type="ECO:0000256" key="13">
    <source>
        <dbReference type="ARBA" id="ARBA00022993"/>
    </source>
</evidence>
<dbReference type="NCBIfam" id="NF009855">
    <property type="entry name" value="PRK13321.1"/>
    <property type="match status" value="1"/>
</dbReference>
<evidence type="ECO:0000256" key="7">
    <source>
        <dbReference type="ARBA" id="ARBA00022490"/>
    </source>
</evidence>
<comment type="subunit">
    <text evidence="5 16">Homodimer.</text>
</comment>
<dbReference type="UniPathway" id="UPA00241">
    <property type="reaction ID" value="UER00352"/>
</dbReference>
<gene>
    <name evidence="16" type="primary">coaX</name>
    <name evidence="17" type="ORF">SAMN05421771_1241</name>
</gene>
<keyword evidence="11 16" id="KW-0067">ATP-binding</keyword>
<dbReference type="RefSeq" id="WP_089837582.1">
    <property type="nucleotide sequence ID" value="NZ_FOZL01000001.1"/>
</dbReference>